<dbReference type="InterPro" id="IPR040357">
    <property type="entry name" value="Vma22/CCDC115"/>
</dbReference>
<dbReference type="AlphaFoldDB" id="A0A9N8VDF9"/>
<organism evidence="3 4">
    <name type="scientific">Ambispora leptoticha</name>
    <dbReference type="NCBI Taxonomy" id="144679"/>
    <lineage>
        <taxon>Eukaryota</taxon>
        <taxon>Fungi</taxon>
        <taxon>Fungi incertae sedis</taxon>
        <taxon>Mucoromycota</taxon>
        <taxon>Glomeromycotina</taxon>
        <taxon>Glomeromycetes</taxon>
        <taxon>Archaeosporales</taxon>
        <taxon>Ambisporaceae</taxon>
        <taxon>Ambispora</taxon>
    </lineage>
</organism>
<dbReference type="EMBL" id="CAJVPS010000103">
    <property type="protein sequence ID" value="CAG8452334.1"/>
    <property type="molecule type" value="Genomic_DNA"/>
</dbReference>
<dbReference type="PANTHER" id="PTHR31996">
    <property type="entry name" value="COILED-COIL DOMAIN-CONTAINING PROTEIN 115"/>
    <property type="match status" value="1"/>
</dbReference>
<comment type="caution">
    <text evidence="3">The sequence shown here is derived from an EMBL/GenBank/DDBJ whole genome shotgun (WGS) entry which is preliminary data.</text>
</comment>
<dbReference type="PANTHER" id="PTHR31996:SF2">
    <property type="entry name" value="COILED-COIL DOMAIN-CONTAINING PROTEIN 115"/>
    <property type="match status" value="1"/>
</dbReference>
<sequence length="221" mass="25324">MNSSEKLAEICEQLDTTALEYLDLISSYEEQWKRISKELEKGFLSLAHAKYAMGPSSLTQHQYDGRMKADTRILISEDQEANNELGQNNSRQIILINVSDPELDVLSTDDIVDKPLETGGLRQRNVRISEKENEKLNFTKKGFIKNPLNWFGVLVPSSLRESQNSFKQATTPRQEQAYPNALDLDFEKRYQEFVASSVMDAIEEQDDEETDYKDDSSEGDR</sequence>
<evidence type="ECO:0000313" key="3">
    <source>
        <dbReference type="EMBL" id="CAG8452334.1"/>
    </source>
</evidence>
<name>A0A9N8VDF9_9GLOM</name>
<dbReference type="GO" id="GO:0070072">
    <property type="term" value="P:vacuolar proton-transporting V-type ATPase complex assembly"/>
    <property type="evidence" value="ECO:0007669"/>
    <property type="project" value="InterPro"/>
</dbReference>
<evidence type="ECO:0000313" key="4">
    <source>
        <dbReference type="Proteomes" id="UP000789508"/>
    </source>
</evidence>
<feature type="region of interest" description="Disordered" evidence="2">
    <location>
        <begin position="197"/>
        <end position="221"/>
    </location>
</feature>
<evidence type="ECO:0000256" key="2">
    <source>
        <dbReference type="SAM" id="MobiDB-lite"/>
    </source>
</evidence>
<dbReference type="Proteomes" id="UP000789508">
    <property type="component" value="Unassembled WGS sequence"/>
</dbReference>
<dbReference type="GO" id="GO:0051082">
    <property type="term" value="F:unfolded protein binding"/>
    <property type="evidence" value="ECO:0007669"/>
    <property type="project" value="TreeGrafter"/>
</dbReference>
<reference evidence="3" key="1">
    <citation type="submission" date="2021-06" db="EMBL/GenBank/DDBJ databases">
        <authorList>
            <person name="Kallberg Y."/>
            <person name="Tangrot J."/>
            <person name="Rosling A."/>
        </authorList>
    </citation>
    <scope>NUCLEOTIDE SEQUENCE</scope>
    <source>
        <strain evidence="3">FL130A</strain>
    </source>
</reference>
<dbReference type="OrthoDB" id="408631at2759"/>
<protein>
    <recommendedName>
        <fullName evidence="1">Vacuolar ATPase assembly protein VMA22</fullName>
    </recommendedName>
</protein>
<gene>
    <name evidence="3" type="ORF">ALEPTO_LOCUS1083</name>
</gene>
<keyword evidence="4" id="KW-1185">Reference proteome</keyword>
<evidence type="ECO:0000256" key="1">
    <source>
        <dbReference type="ARBA" id="ARBA00093634"/>
    </source>
</evidence>
<dbReference type="Pfam" id="PF21730">
    <property type="entry name" value="Vma22_CCDC115"/>
    <property type="match status" value="1"/>
</dbReference>
<dbReference type="GO" id="GO:1990871">
    <property type="term" value="C:Vma12-Vma22 assembly complex"/>
    <property type="evidence" value="ECO:0007669"/>
    <property type="project" value="TreeGrafter"/>
</dbReference>
<feature type="compositionally biased region" description="Acidic residues" evidence="2">
    <location>
        <begin position="201"/>
        <end position="212"/>
    </location>
</feature>
<proteinExistence type="predicted"/>
<accession>A0A9N8VDF9</accession>